<evidence type="ECO:0000256" key="1">
    <source>
        <dbReference type="SAM" id="Phobius"/>
    </source>
</evidence>
<proteinExistence type="predicted"/>
<gene>
    <name evidence="2" type="ordered locus">Bcav_4048</name>
</gene>
<accession>C5C5E9</accession>
<reference evidence="2 3" key="1">
    <citation type="journal article" date="2009" name="Stand. Genomic Sci.">
        <title>Complete genome sequence of Beutenbergia cavernae type strain (HKI 0122).</title>
        <authorList>
            <person name="Land M."/>
            <person name="Pukall R."/>
            <person name="Abt B."/>
            <person name="Goker M."/>
            <person name="Rohde M."/>
            <person name="Glavina Del Rio T."/>
            <person name="Tice H."/>
            <person name="Copeland A."/>
            <person name="Cheng J.F."/>
            <person name="Lucas S."/>
            <person name="Chen F."/>
            <person name="Nolan M."/>
            <person name="Bruce D."/>
            <person name="Goodwin L."/>
            <person name="Pitluck S."/>
            <person name="Ivanova N."/>
            <person name="Mavromatis K."/>
            <person name="Ovchinnikova G."/>
            <person name="Pati A."/>
            <person name="Chen A."/>
            <person name="Palaniappan K."/>
            <person name="Hauser L."/>
            <person name="Chang Y.J."/>
            <person name="Jefferies C.C."/>
            <person name="Saunders E."/>
            <person name="Brettin T."/>
            <person name="Detter J.C."/>
            <person name="Han C."/>
            <person name="Chain P."/>
            <person name="Bristow J."/>
            <person name="Eisen J.A."/>
            <person name="Markowitz V."/>
            <person name="Hugenholtz P."/>
            <person name="Kyrpides N.C."/>
            <person name="Klenk H.P."/>
            <person name="Lapidus A."/>
        </authorList>
    </citation>
    <scope>NUCLEOTIDE SEQUENCE [LARGE SCALE GENOMIC DNA]</scope>
    <source>
        <strain evidence="3">ATCC BAA-8 / DSM 12333 / NBRC 16432</strain>
    </source>
</reference>
<keyword evidence="1" id="KW-0812">Transmembrane</keyword>
<organism evidence="2 3">
    <name type="scientific">Beutenbergia cavernae (strain ATCC BAA-8 / DSM 12333 / CCUG 43141 / JCM 11478 / NBRC 16432 / NCIMB 13614 / HKI 0122)</name>
    <dbReference type="NCBI Taxonomy" id="471853"/>
    <lineage>
        <taxon>Bacteria</taxon>
        <taxon>Bacillati</taxon>
        <taxon>Actinomycetota</taxon>
        <taxon>Actinomycetes</taxon>
        <taxon>Micrococcales</taxon>
        <taxon>Beutenbergiaceae</taxon>
        <taxon>Beutenbergia</taxon>
    </lineage>
</organism>
<keyword evidence="3" id="KW-1185">Reference proteome</keyword>
<dbReference type="KEGG" id="bcv:Bcav_4048"/>
<dbReference type="Proteomes" id="UP000007962">
    <property type="component" value="Chromosome"/>
</dbReference>
<sequence>MTYERQRTGEQRFAVLSRKVVLIVCYALAAAAVVALMTDRTALGIGLLVGAAVLILVRGLWTARRGMRVARQRETAQVPAAPVAAAGAPVPLDGVVADLVGMNSDGLPYRIDAARTADGAQVEVRWKSEELRWTTLFVKGSVAYAWRMELTLDQARAHYRFVEYSGTTSISAGWSPGGMFARGDWSWKRGKTAYQTKASFREGADGQIVVADAGGSRASWEGATIIRPVDAKKPVFAVLRQNGWRPRWDWWGARLFEK</sequence>
<evidence type="ECO:0008006" key="4">
    <source>
        <dbReference type="Google" id="ProtNLM"/>
    </source>
</evidence>
<dbReference type="eggNOG" id="ENOG5032S3X">
    <property type="taxonomic scope" value="Bacteria"/>
</dbReference>
<dbReference type="OrthoDB" id="5145154at2"/>
<dbReference type="HOGENOM" id="CLU_1076310_0_0_11"/>
<dbReference type="EMBL" id="CP001618">
    <property type="protein sequence ID" value="ACQ82289.1"/>
    <property type="molecule type" value="Genomic_DNA"/>
</dbReference>
<evidence type="ECO:0000313" key="2">
    <source>
        <dbReference type="EMBL" id="ACQ82289.1"/>
    </source>
</evidence>
<protein>
    <recommendedName>
        <fullName evidence="4">DUF4178 domain-containing protein</fullName>
    </recommendedName>
</protein>
<keyword evidence="1" id="KW-1133">Transmembrane helix</keyword>
<feature type="transmembrane region" description="Helical" evidence="1">
    <location>
        <begin position="43"/>
        <end position="61"/>
    </location>
</feature>
<name>C5C5E9_BEUC1</name>
<dbReference type="RefSeq" id="WP_015884526.1">
    <property type="nucleotide sequence ID" value="NC_012669.1"/>
</dbReference>
<dbReference type="AlphaFoldDB" id="C5C5E9"/>
<evidence type="ECO:0000313" key="3">
    <source>
        <dbReference type="Proteomes" id="UP000007962"/>
    </source>
</evidence>
<keyword evidence="1" id="KW-0472">Membrane</keyword>
<feature type="transmembrane region" description="Helical" evidence="1">
    <location>
        <begin position="20"/>
        <end position="37"/>
    </location>
</feature>